<dbReference type="SUPFAM" id="SSF51182">
    <property type="entry name" value="RmlC-like cupins"/>
    <property type="match status" value="1"/>
</dbReference>
<feature type="domain" description="ChrR-like cupin" evidence="1">
    <location>
        <begin position="98"/>
        <end position="187"/>
    </location>
</feature>
<protein>
    <recommendedName>
        <fullName evidence="1">ChrR-like cupin domain-containing protein</fullName>
    </recommendedName>
</protein>
<dbReference type="Gene3D" id="1.10.10.1320">
    <property type="entry name" value="Anti-sigma factor, zinc-finger domain"/>
    <property type="match status" value="1"/>
</dbReference>
<dbReference type="InterPro" id="IPR012807">
    <property type="entry name" value="Anti-sigma_ChrR"/>
</dbReference>
<gene>
    <name evidence="2" type="ORF">CHR90_18730</name>
</gene>
<sequence length="210" mass="22436">MLLDYAAGALPEAVSLVIATHLTYCPECRAEVRRLEAVGGAMLDSLPPTEVSSSLDAVFAKIDAPQPPPVPDRLGGEAWMPRPLRRSLAAVPTPRGTTLPWKRVTGALSEIRLPTPGSTPTSRTRLMRIKAGQAMPEHTHGGTEFVLVLKGGFSDQLGHFLPGDLAISTDAHVHTPKADDDGDCVCLAVVDGTLKLTGPLGWVMNRFIQF</sequence>
<dbReference type="InterPro" id="IPR041916">
    <property type="entry name" value="Anti_sigma_zinc_sf"/>
</dbReference>
<dbReference type="InterPro" id="IPR011051">
    <property type="entry name" value="RmlC_Cupin_sf"/>
</dbReference>
<evidence type="ECO:0000259" key="1">
    <source>
        <dbReference type="Pfam" id="PF12973"/>
    </source>
</evidence>
<reference evidence="2 3" key="1">
    <citation type="submission" date="2017-07" db="EMBL/GenBank/DDBJ databases">
        <title>Elstera cyanobacteriorum sp. nov., a novel bacterium isolated from cyanobacterial aggregates in a eutrophic lake.</title>
        <authorList>
            <person name="Cai H."/>
        </authorList>
    </citation>
    <scope>NUCLEOTIDE SEQUENCE [LARGE SCALE GENOMIC DNA]</scope>
    <source>
        <strain evidence="2 3">TH019</strain>
    </source>
</reference>
<dbReference type="Pfam" id="PF12973">
    <property type="entry name" value="Cupin_7"/>
    <property type="match status" value="1"/>
</dbReference>
<name>A0A255XJ92_9PROT</name>
<dbReference type="NCBIfam" id="TIGR02451">
    <property type="entry name" value="anti_sig_ChrR"/>
    <property type="match status" value="1"/>
</dbReference>
<dbReference type="EMBL" id="NOXS01000035">
    <property type="protein sequence ID" value="OYQ16998.1"/>
    <property type="molecule type" value="Genomic_DNA"/>
</dbReference>
<dbReference type="AlphaFoldDB" id="A0A255XJ92"/>
<dbReference type="CDD" id="cd20301">
    <property type="entry name" value="cupin_ChrR"/>
    <property type="match status" value="1"/>
</dbReference>
<dbReference type="Gene3D" id="2.60.120.10">
    <property type="entry name" value="Jelly Rolls"/>
    <property type="match status" value="1"/>
</dbReference>
<comment type="caution">
    <text evidence="2">The sequence shown here is derived from an EMBL/GenBank/DDBJ whole genome shotgun (WGS) entry which is preliminary data.</text>
</comment>
<evidence type="ECO:0000313" key="2">
    <source>
        <dbReference type="EMBL" id="OYQ16998.1"/>
    </source>
</evidence>
<evidence type="ECO:0000313" key="3">
    <source>
        <dbReference type="Proteomes" id="UP000216361"/>
    </source>
</evidence>
<accession>A0A255XJ92</accession>
<dbReference type="InterPro" id="IPR025979">
    <property type="entry name" value="ChrR-like_cupin_dom"/>
</dbReference>
<dbReference type="OrthoDB" id="2988517at2"/>
<keyword evidence="3" id="KW-1185">Reference proteome</keyword>
<dbReference type="Proteomes" id="UP000216361">
    <property type="component" value="Unassembled WGS sequence"/>
</dbReference>
<organism evidence="2 3">
    <name type="scientific">Elstera cyanobacteriorum</name>
    <dbReference type="NCBI Taxonomy" id="2022747"/>
    <lineage>
        <taxon>Bacteria</taxon>
        <taxon>Pseudomonadati</taxon>
        <taxon>Pseudomonadota</taxon>
        <taxon>Alphaproteobacteria</taxon>
        <taxon>Rhodospirillales</taxon>
        <taxon>Rhodospirillaceae</taxon>
        <taxon>Elstera</taxon>
    </lineage>
</organism>
<proteinExistence type="predicted"/>
<dbReference type="InterPro" id="IPR014710">
    <property type="entry name" value="RmlC-like_jellyroll"/>
</dbReference>